<proteinExistence type="predicted"/>
<dbReference type="InParanoid" id="A0A2P5ELH0"/>
<evidence type="ECO:0000313" key="3">
    <source>
        <dbReference type="Proteomes" id="UP000237000"/>
    </source>
</evidence>
<evidence type="ECO:0000313" key="2">
    <source>
        <dbReference type="EMBL" id="PON86418.1"/>
    </source>
</evidence>
<name>A0A2P5ELH0_TREOI</name>
<sequence>MGVLIASGTNVAYFYSVYSVLRTTSPRFKGIDFFETSLMLSSIILQINVTNKEDIDNQLIQKNDVIEITPRAKVDSDGFVIQGQSMSMRA</sequence>
<keyword evidence="1" id="KW-0479">Metal-binding</keyword>
<dbReference type="EMBL" id="JXTC01000132">
    <property type="protein sequence ID" value="PON86418.1"/>
    <property type="molecule type" value="Genomic_DNA"/>
</dbReference>
<dbReference type="STRING" id="63057.A0A2P5ELH0"/>
<gene>
    <name evidence="2" type="ORF">TorRG33x02_177590</name>
</gene>
<protein>
    <submittedName>
        <fullName evidence="2">Uncharacterized protein</fullName>
    </submittedName>
</protein>
<organism evidence="2 3">
    <name type="scientific">Trema orientale</name>
    <name type="common">Charcoal tree</name>
    <name type="synonym">Celtis orientalis</name>
    <dbReference type="NCBI Taxonomy" id="63057"/>
    <lineage>
        <taxon>Eukaryota</taxon>
        <taxon>Viridiplantae</taxon>
        <taxon>Streptophyta</taxon>
        <taxon>Embryophyta</taxon>
        <taxon>Tracheophyta</taxon>
        <taxon>Spermatophyta</taxon>
        <taxon>Magnoliopsida</taxon>
        <taxon>eudicotyledons</taxon>
        <taxon>Gunneridae</taxon>
        <taxon>Pentapetalae</taxon>
        <taxon>rosids</taxon>
        <taxon>fabids</taxon>
        <taxon>Rosales</taxon>
        <taxon>Cannabaceae</taxon>
        <taxon>Trema</taxon>
    </lineage>
</organism>
<dbReference type="PANTHER" id="PTHR46594">
    <property type="entry name" value="P-TYPE CATION-TRANSPORTING ATPASE"/>
    <property type="match status" value="1"/>
</dbReference>
<dbReference type="Proteomes" id="UP000237000">
    <property type="component" value="Unassembled WGS sequence"/>
</dbReference>
<reference evidence="3" key="1">
    <citation type="submission" date="2016-06" db="EMBL/GenBank/DDBJ databases">
        <title>Parallel loss of symbiosis genes in relatives of nitrogen-fixing non-legume Parasponia.</title>
        <authorList>
            <person name="Van Velzen R."/>
            <person name="Holmer R."/>
            <person name="Bu F."/>
            <person name="Rutten L."/>
            <person name="Van Zeijl A."/>
            <person name="Liu W."/>
            <person name="Santuari L."/>
            <person name="Cao Q."/>
            <person name="Sharma T."/>
            <person name="Shen D."/>
            <person name="Roswanjaya Y."/>
            <person name="Wardhani T."/>
            <person name="Kalhor M.S."/>
            <person name="Jansen J."/>
            <person name="Van den Hoogen J."/>
            <person name="Gungor B."/>
            <person name="Hartog M."/>
            <person name="Hontelez J."/>
            <person name="Verver J."/>
            <person name="Yang W.-C."/>
            <person name="Schijlen E."/>
            <person name="Repin R."/>
            <person name="Schilthuizen M."/>
            <person name="Schranz E."/>
            <person name="Heidstra R."/>
            <person name="Miyata K."/>
            <person name="Fedorova E."/>
            <person name="Kohlen W."/>
            <person name="Bisseling T."/>
            <person name="Smit S."/>
            <person name="Geurts R."/>
        </authorList>
    </citation>
    <scope>NUCLEOTIDE SEQUENCE [LARGE SCALE GENOMIC DNA]</scope>
    <source>
        <strain evidence="3">cv. RG33-2</strain>
    </source>
</reference>
<dbReference type="AlphaFoldDB" id="A0A2P5ELH0"/>
<dbReference type="PANTHER" id="PTHR46594:SF4">
    <property type="entry name" value="P-TYPE CATION-TRANSPORTING ATPASE"/>
    <property type="match status" value="1"/>
</dbReference>
<evidence type="ECO:0000256" key="1">
    <source>
        <dbReference type="ARBA" id="ARBA00022723"/>
    </source>
</evidence>
<comment type="caution">
    <text evidence="2">The sequence shown here is derived from an EMBL/GenBank/DDBJ whole genome shotgun (WGS) entry which is preliminary data.</text>
</comment>
<accession>A0A2P5ELH0</accession>
<dbReference type="GO" id="GO:0046872">
    <property type="term" value="F:metal ion binding"/>
    <property type="evidence" value="ECO:0007669"/>
    <property type="project" value="UniProtKB-KW"/>
</dbReference>
<dbReference type="OrthoDB" id="421110at2759"/>
<keyword evidence="3" id="KW-1185">Reference proteome</keyword>